<keyword evidence="3" id="KW-1185">Reference proteome</keyword>
<gene>
    <name evidence="2" type="ORF">B0H16DRAFT_1744516</name>
</gene>
<accession>A0AAD7ME24</accession>
<dbReference type="EMBL" id="JARKIB010000377">
    <property type="protein sequence ID" value="KAJ7712097.1"/>
    <property type="molecule type" value="Genomic_DNA"/>
</dbReference>
<evidence type="ECO:0000313" key="3">
    <source>
        <dbReference type="Proteomes" id="UP001215598"/>
    </source>
</evidence>
<evidence type="ECO:0000313" key="2">
    <source>
        <dbReference type="EMBL" id="KAJ7712097.1"/>
    </source>
</evidence>
<organism evidence="2 3">
    <name type="scientific">Mycena metata</name>
    <dbReference type="NCBI Taxonomy" id="1033252"/>
    <lineage>
        <taxon>Eukaryota</taxon>
        <taxon>Fungi</taxon>
        <taxon>Dikarya</taxon>
        <taxon>Basidiomycota</taxon>
        <taxon>Agaricomycotina</taxon>
        <taxon>Agaricomycetes</taxon>
        <taxon>Agaricomycetidae</taxon>
        <taxon>Agaricales</taxon>
        <taxon>Marasmiineae</taxon>
        <taxon>Mycenaceae</taxon>
        <taxon>Mycena</taxon>
    </lineage>
</organism>
<proteinExistence type="predicted"/>
<sequence length="144" mass="15579">MPAAPCARRAFECGRRRPALLVRYARLACPASLHFAHAALDALTLLSARAIVWSLAALWHSTRVTASARRFRGLCVDVGTVLYFDDPDALGSTRRLSMLTWSRGLTALLFLSAFTSALALASTSRLGRAPCVLTSSYALPPCAW</sequence>
<protein>
    <submittedName>
        <fullName evidence="2">Uncharacterized protein</fullName>
    </submittedName>
</protein>
<keyword evidence="1" id="KW-0812">Transmembrane</keyword>
<keyword evidence="1" id="KW-1133">Transmembrane helix</keyword>
<reference evidence="2" key="1">
    <citation type="submission" date="2023-03" db="EMBL/GenBank/DDBJ databases">
        <title>Massive genome expansion in bonnet fungi (Mycena s.s.) driven by repeated elements and novel gene families across ecological guilds.</title>
        <authorList>
            <consortium name="Lawrence Berkeley National Laboratory"/>
            <person name="Harder C.B."/>
            <person name="Miyauchi S."/>
            <person name="Viragh M."/>
            <person name="Kuo A."/>
            <person name="Thoen E."/>
            <person name="Andreopoulos B."/>
            <person name="Lu D."/>
            <person name="Skrede I."/>
            <person name="Drula E."/>
            <person name="Henrissat B."/>
            <person name="Morin E."/>
            <person name="Kohler A."/>
            <person name="Barry K."/>
            <person name="LaButti K."/>
            <person name="Morin E."/>
            <person name="Salamov A."/>
            <person name="Lipzen A."/>
            <person name="Mereny Z."/>
            <person name="Hegedus B."/>
            <person name="Baldrian P."/>
            <person name="Stursova M."/>
            <person name="Weitz H."/>
            <person name="Taylor A."/>
            <person name="Grigoriev I.V."/>
            <person name="Nagy L.G."/>
            <person name="Martin F."/>
            <person name="Kauserud H."/>
        </authorList>
    </citation>
    <scope>NUCLEOTIDE SEQUENCE</scope>
    <source>
        <strain evidence="2">CBHHK182m</strain>
    </source>
</reference>
<name>A0AAD7ME24_9AGAR</name>
<dbReference type="Proteomes" id="UP001215598">
    <property type="component" value="Unassembled WGS sequence"/>
</dbReference>
<keyword evidence="1" id="KW-0472">Membrane</keyword>
<comment type="caution">
    <text evidence="2">The sequence shown here is derived from an EMBL/GenBank/DDBJ whole genome shotgun (WGS) entry which is preliminary data.</text>
</comment>
<evidence type="ECO:0000256" key="1">
    <source>
        <dbReference type="SAM" id="Phobius"/>
    </source>
</evidence>
<feature type="transmembrane region" description="Helical" evidence="1">
    <location>
        <begin position="104"/>
        <end position="121"/>
    </location>
</feature>
<dbReference type="AlphaFoldDB" id="A0AAD7ME24"/>